<dbReference type="Gene3D" id="1.10.260.40">
    <property type="entry name" value="lambda repressor-like DNA-binding domains"/>
    <property type="match status" value="1"/>
</dbReference>
<accession>A0AAP2DZP1</accession>
<dbReference type="InterPro" id="IPR010982">
    <property type="entry name" value="Lambda_DNA-bd_dom_sf"/>
</dbReference>
<comment type="caution">
    <text evidence="2">The sequence shown here is derived from an EMBL/GenBank/DDBJ whole genome shotgun (WGS) entry which is preliminary data.</text>
</comment>
<dbReference type="GO" id="GO:0003677">
    <property type="term" value="F:DNA binding"/>
    <property type="evidence" value="ECO:0007669"/>
    <property type="project" value="InterPro"/>
</dbReference>
<sequence length="86" mass="10053">MNEKEEERIRGLFRENLKKLREAKELSLLNIAQNSDLDNSNFSKYERSRDPQLITLFKIAEALKIHPRELLDIGIDFTEPKPGAKK</sequence>
<dbReference type="Proteomes" id="UP001319080">
    <property type="component" value="Unassembled WGS sequence"/>
</dbReference>
<dbReference type="AlphaFoldDB" id="A0AAP2DZP1"/>
<keyword evidence="3" id="KW-1185">Reference proteome</keyword>
<dbReference type="SUPFAM" id="SSF47413">
    <property type="entry name" value="lambda repressor-like DNA-binding domains"/>
    <property type="match status" value="1"/>
</dbReference>
<feature type="domain" description="HTH cro/C1-type" evidence="1">
    <location>
        <begin position="17"/>
        <end position="70"/>
    </location>
</feature>
<evidence type="ECO:0000313" key="3">
    <source>
        <dbReference type="Proteomes" id="UP001319080"/>
    </source>
</evidence>
<organism evidence="2 3">
    <name type="scientific">Dawidia cretensis</name>
    <dbReference type="NCBI Taxonomy" id="2782350"/>
    <lineage>
        <taxon>Bacteria</taxon>
        <taxon>Pseudomonadati</taxon>
        <taxon>Bacteroidota</taxon>
        <taxon>Cytophagia</taxon>
        <taxon>Cytophagales</taxon>
        <taxon>Chryseotaleaceae</taxon>
        <taxon>Dawidia</taxon>
    </lineage>
</organism>
<dbReference type="InterPro" id="IPR001387">
    <property type="entry name" value="Cro/C1-type_HTH"/>
</dbReference>
<dbReference type="PROSITE" id="PS50943">
    <property type="entry name" value="HTH_CROC1"/>
    <property type="match status" value="1"/>
</dbReference>
<dbReference type="RefSeq" id="WP_254084784.1">
    <property type="nucleotide sequence ID" value="NZ_JAHESE010000011.1"/>
</dbReference>
<dbReference type="Pfam" id="PF01381">
    <property type="entry name" value="HTH_3"/>
    <property type="match status" value="1"/>
</dbReference>
<protein>
    <submittedName>
        <fullName evidence="2">Helix-turn-helix transcriptional regulator</fullName>
    </submittedName>
</protein>
<proteinExistence type="predicted"/>
<name>A0AAP2DZP1_9BACT</name>
<dbReference type="EMBL" id="JAHESE010000011">
    <property type="protein sequence ID" value="MBT1709203.1"/>
    <property type="molecule type" value="Genomic_DNA"/>
</dbReference>
<dbReference type="SMART" id="SM00530">
    <property type="entry name" value="HTH_XRE"/>
    <property type="match status" value="1"/>
</dbReference>
<evidence type="ECO:0000313" key="2">
    <source>
        <dbReference type="EMBL" id="MBT1709203.1"/>
    </source>
</evidence>
<evidence type="ECO:0000259" key="1">
    <source>
        <dbReference type="PROSITE" id="PS50943"/>
    </source>
</evidence>
<dbReference type="CDD" id="cd00093">
    <property type="entry name" value="HTH_XRE"/>
    <property type="match status" value="1"/>
</dbReference>
<gene>
    <name evidence="2" type="ORF">KK062_13255</name>
</gene>
<reference evidence="2 3" key="1">
    <citation type="submission" date="2021-05" db="EMBL/GenBank/DDBJ databases">
        <title>A Polyphasic approach of four new species of the genus Ohtaekwangia: Ohtaekwangia histidinii sp. nov., Ohtaekwangia cretensis sp. nov., Ohtaekwangia indiensis sp. nov., Ohtaekwangia reichenbachii sp. nov. from diverse environment.</title>
        <authorList>
            <person name="Octaviana S."/>
        </authorList>
    </citation>
    <scope>NUCLEOTIDE SEQUENCE [LARGE SCALE GENOMIC DNA]</scope>
    <source>
        <strain evidence="2 3">PWU5</strain>
    </source>
</reference>